<dbReference type="PANTHER" id="PTHR13244">
    <property type="entry name" value="ZINC FINGER MYND DOMAIN CONTAINING PROTEIN 10"/>
    <property type="match status" value="1"/>
</dbReference>
<protein>
    <submittedName>
        <fullName evidence="1">Uncharacterized protein</fullName>
    </submittedName>
</protein>
<keyword evidence="2" id="KW-1185">Reference proteome</keyword>
<evidence type="ECO:0000313" key="1">
    <source>
        <dbReference type="EMBL" id="CAK0891259.1"/>
    </source>
</evidence>
<comment type="caution">
    <text evidence="1">The sequence shown here is derived from an EMBL/GenBank/DDBJ whole genome shotgun (WGS) entry which is preliminary data.</text>
</comment>
<organism evidence="1 2">
    <name type="scientific">Prorocentrum cordatum</name>
    <dbReference type="NCBI Taxonomy" id="2364126"/>
    <lineage>
        <taxon>Eukaryota</taxon>
        <taxon>Sar</taxon>
        <taxon>Alveolata</taxon>
        <taxon>Dinophyceae</taxon>
        <taxon>Prorocentrales</taxon>
        <taxon>Prorocentraceae</taxon>
        <taxon>Prorocentrum</taxon>
    </lineage>
</organism>
<dbReference type="InterPro" id="IPR052298">
    <property type="entry name" value="ZMYND10"/>
</dbReference>
<dbReference type="Proteomes" id="UP001189429">
    <property type="component" value="Unassembled WGS sequence"/>
</dbReference>
<gene>
    <name evidence="1" type="ORF">PCOR1329_LOCUS71251</name>
</gene>
<name>A0ABN9WWJ8_9DINO</name>
<dbReference type="PANTHER" id="PTHR13244:SF7">
    <property type="entry name" value="ZINC FINGER MYND DOMAIN-CONTAINING PROTEIN 10"/>
    <property type="match status" value="1"/>
</dbReference>
<dbReference type="EMBL" id="CAUYUJ010019449">
    <property type="protein sequence ID" value="CAK0891259.1"/>
    <property type="molecule type" value="Genomic_DNA"/>
</dbReference>
<accession>A0ABN9WWJ8</accession>
<reference evidence="1" key="1">
    <citation type="submission" date="2023-10" db="EMBL/GenBank/DDBJ databases">
        <authorList>
            <person name="Chen Y."/>
            <person name="Shah S."/>
            <person name="Dougan E. K."/>
            <person name="Thang M."/>
            <person name="Chan C."/>
        </authorList>
    </citation>
    <scope>NUCLEOTIDE SEQUENCE [LARGE SCALE GENOMIC DNA]</scope>
</reference>
<sequence>MQRTAAGLRADLARALEAEQALHLSVSARRSALRDFLLRGALAETWVPQCGPVHVAPSARAEREALHAAIQGQISLNLRLRAGGGHLLATPNHELVRQVASAKVLALELLLQQAQCPGSPVFCPSPLAACAGVADAARALALEQDAEYHARDESSPEVWHCRRREEFAEWDSVRALDEQFVECEFQVCMCAISIVRFLTDHRVAVPLAVTTRLLETHDVLLLLVPLMEKAPWVRKNRLNGRIQKFEEHEWTSRPTTRAACPSCTASSGWRSTTS</sequence>
<proteinExistence type="predicted"/>
<evidence type="ECO:0000313" key="2">
    <source>
        <dbReference type="Proteomes" id="UP001189429"/>
    </source>
</evidence>